<dbReference type="Pfam" id="PF00440">
    <property type="entry name" value="TetR_N"/>
    <property type="match status" value="1"/>
</dbReference>
<evidence type="ECO:0000259" key="3">
    <source>
        <dbReference type="PROSITE" id="PS50977"/>
    </source>
</evidence>
<feature type="domain" description="HTH tetR-type" evidence="3">
    <location>
        <begin position="14"/>
        <end position="74"/>
    </location>
</feature>
<dbReference type="EMBL" id="MRTP01000005">
    <property type="protein sequence ID" value="OMF53286.1"/>
    <property type="molecule type" value="Genomic_DNA"/>
</dbReference>
<dbReference type="PANTHER" id="PTHR30055">
    <property type="entry name" value="HTH-TYPE TRANSCRIPTIONAL REGULATOR RUTR"/>
    <property type="match status" value="1"/>
</dbReference>
<dbReference type="AlphaFoldDB" id="A0A1R1EN89"/>
<protein>
    <submittedName>
        <fullName evidence="4">TetR family transcriptional regulator</fullName>
    </submittedName>
</protein>
<dbReference type="PROSITE" id="PS50977">
    <property type="entry name" value="HTH_TETR_2"/>
    <property type="match status" value="1"/>
</dbReference>
<dbReference type="GO" id="GO:0003700">
    <property type="term" value="F:DNA-binding transcription factor activity"/>
    <property type="evidence" value="ECO:0007669"/>
    <property type="project" value="TreeGrafter"/>
</dbReference>
<dbReference type="InterPro" id="IPR001647">
    <property type="entry name" value="HTH_TetR"/>
</dbReference>
<gene>
    <name evidence="4" type="ORF">BK138_19530</name>
</gene>
<sequence length="207" mass="23856">MTTPKDADTMTESTTNRDRLMLTAIDLMAEKGYQGVTTKEIAAAAGVSEMTLFRQFGTKLQLLEQAIDRFHYAGEMEELFSTRLTWSLREDLLRITRAYHDIMNRNRKLVLVMLRSAELSDLRDRAQDHPRQLQQLLTAYFQEMHRQGKVKAIDSEAQAMAFMWMNYGAFISRLHNADLITAVSQEQFLQTSIALFVDALTPMNERI</sequence>
<keyword evidence="5" id="KW-1185">Reference proteome</keyword>
<dbReference type="InterPro" id="IPR050109">
    <property type="entry name" value="HTH-type_TetR-like_transc_reg"/>
</dbReference>
<organism evidence="4 5">
    <name type="scientific">Paenibacillus rhizosphaerae</name>
    <dbReference type="NCBI Taxonomy" id="297318"/>
    <lineage>
        <taxon>Bacteria</taxon>
        <taxon>Bacillati</taxon>
        <taxon>Bacillota</taxon>
        <taxon>Bacilli</taxon>
        <taxon>Bacillales</taxon>
        <taxon>Paenibacillaceae</taxon>
        <taxon>Paenibacillus</taxon>
    </lineage>
</organism>
<dbReference type="STRING" id="297318.BK138_19530"/>
<evidence type="ECO:0000256" key="2">
    <source>
        <dbReference type="PROSITE-ProRule" id="PRU00335"/>
    </source>
</evidence>
<reference evidence="4 5" key="1">
    <citation type="submission" date="2016-11" db="EMBL/GenBank/DDBJ databases">
        <title>Paenibacillus species isolates.</title>
        <authorList>
            <person name="Beno S.M."/>
        </authorList>
    </citation>
    <scope>NUCLEOTIDE SEQUENCE [LARGE SCALE GENOMIC DNA]</scope>
    <source>
        <strain evidence="4 5">FSL R5-0378</strain>
    </source>
</reference>
<dbReference type="Gene3D" id="1.10.357.10">
    <property type="entry name" value="Tetracycline Repressor, domain 2"/>
    <property type="match status" value="1"/>
</dbReference>
<dbReference type="SUPFAM" id="SSF48498">
    <property type="entry name" value="Tetracyclin repressor-like, C-terminal domain"/>
    <property type="match status" value="1"/>
</dbReference>
<proteinExistence type="predicted"/>
<evidence type="ECO:0000313" key="4">
    <source>
        <dbReference type="EMBL" id="OMF53286.1"/>
    </source>
</evidence>
<name>A0A1R1EN89_9BACL</name>
<comment type="caution">
    <text evidence="4">The sequence shown here is derived from an EMBL/GenBank/DDBJ whole genome shotgun (WGS) entry which is preliminary data.</text>
</comment>
<dbReference type="InterPro" id="IPR009057">
    <property type="entry name" value="Homeodomain-like_sf"/>
</dbReference>
<evidence type="ECO:0000313" key="5">
    <source>
        <dbReference type="Proteomes" id="UP000187172"/>
    </source>
</evidence>
<keyword evidence="1 2" id="KW-0238">DNA-binding</keyword>
<dbReference type="PRINTS" id="PR00455">
    <property type="entry name" value="HTHTETR"/>
</dbReference>
<dbReference type="InterPro" id="IPR036271">
    <property type="entry name" value="Tet_transcr_reg_TetR-rel_C_sf"/>
</dbReference>
<dbReference type="GO" id="GO:0000976">
    <property type="term" value="F:transcription cis-regulatory region binding"/>
    <property type="evidence" value="ECO:0007669"/>
    <property type="project" value="TreeGrafter"/>
</dbReference>
<accession>A0A1R1EN89</accession>
<feature type="DNA-binding region" description="H-T-H motif" evidence="2">
    <location>
        <begin position="37"/>
        <end position="56"/>
    </location>
</feature>
<dbReference type="PANTHER" id="PTHR30055:SF226">
    <property type="entry name" value="HTH-TYPE TRANSCRIPTIONAL REGULATOR PKSA"/>
    <property type="match status" value="1"/>
</dbReference>
<evidence type="ECO:0000256" key="1">
    <source>
        <dbReference type="ARBA" id="ARBA00023125"/>
    </source>
</evidence>
<dbReference type="SUPFAM" id="SSF46689">
    <property type="entry name" value="Homeodomain-like"/>
    <property type="match status" value="1"/>
</dbReference>
<dbReference type="Proteomes" id="UP000187172">
    <property type="component" value="Unassembled WGS sequence"/>
</dbReference>